<evidence type="ECO:0000256" key="1">
    <source>
        <dbReference type="ARBA" id="ARBA00009005"/>
    </source>
</evidence>
<dbReference type="GO" id="GO:0006508">
    <property type="term" value="P:proteolysis"/>
    <property type="evidence" value="ECO:0007669"/>
    <property type="project" value="TreeGrafter"/>
</dbReference>
<dbReference type="Proteomes" id="UP001054902">
    <property type="component" value="Unassembled WGS sequence"/>
</dbReference>
<dbReference type="GO" id="GO:0004197">
    <property type="term" value="F:cysteine-type endopeptidase activity"/>
    <property type="evidence" value="ECO:0007669"/>
    <property type="project" value="TreeGrafter"/>
</dbReference>
<sequence>MGQTASAAQNIDQENPRPEEYTFANVDKELVDVEKVHQAQVASPDARDEQEIDRVANSVDNMQERKKKKKKKKEDEIDQEQAKQDLIAYLEILGENATNLPLTWRDDPQLGRTISTLTTKEYARKADAFIPCDLRIIGATTVDAPRNADVPIKESMKIGERSSEPTISNGGAICNTLLKALYDFENGDLIEDEHADTTDFNVNDNLFDDDDDDSIGDASIGSIQFDETVAGASLSWQTLIRRMKEEMENQGYEQIPVLTSSRQFDLSEPVHLLPPNFNHKLNRKFALLVGCNYKGRFGELRNSHNDIKVMKDYIVNVHGFPEKDDYMTILMDDGKHKKPSHGNIINALREISLRTRPGDAVFIQFAGHGGRVLDINAENDCFDEVFAPSDYHKRGLISEKVLIRSLIVSMAEDVTVTMLCDSCSSFVFDMPFSWETRDDSGETLAKLAVNDNFSFIRFLDVVKNLYDSSLSADFDIDDDEEFNHKKNSLVMALGNTLVDVAKDVAVVAEIEAQNMAKKTMKITKKIIEAAKEADDSYDDEDSVEDEERSYDDYDDDDSLSDQSY</sequence>
<protein>
    <recommendedName>
        <fullName evidence="5">Metacaspase</fullName>
    </recommendedName>
</protein>
<evidence type="ECO:0000313" key="3">
    <source>
        <dbReference type="EMBL" id="GFH58761.1"/>
    </source>
</evidence>
<feature type="compositionally biased region" description="Acidic residues" evidence="2">
    <location>
        <begin position="535"/>
        <end position="564"/>
    </location>
</feature>
<dbReference type="PANTHER" id="PTHR48104:SF30">
    <property type="entry name" value="METACASPASE-1"/>
    <property type="match status" value="1"/>
</dbReference>
<keyword evidence="4" id="KW-1185">Reference proteome</keyword>
<name>A0AAD3D8S3_9STRA</name>
<feature type="region of interest" description="Disordered" evidence="2">
    <location>
        <begin position="37"/>
        <end position="78"/>
    </location>
</feature>
<evidence type="ECO:0000256" key="2">
    <source>
        <dbReference type="SAM" id="MobiDB-lite"/>
    </source>
</evidence>
<dbReference type="EMBL" id="BLLK01000062">
    <property type="protein sequence ID" value="GFH58761.1"/>
    <property type="molecule type" value="Genomic_DNA"/>
</dbReference>
<reference evidence="3 4" key="1">
    <citation type="journal article" date="2021" name="Sci. Rep.">
        <title>The genome of the diatom Chaetoceros tenuissimus carries an ancient integrated fragment of an extant virus.</title>
        <authorList>
            <person name="Hongo Y."/>
            <person name="Kimura K."/>
            <person name="Takaki Y."/>
            <person name="Yoshida Y."/>
            <person name="Baba S."/>
            <person name="Kobayashi G."/>
            <person name="Nagasaki K."/>
            <person name="Hano T."/>
            <person name="Tomaru Y."/>
        </authorList>
    </citation>
    <scope>NUCLEOTIDE SEQUENCE [LARGE SCALE GENOMIC DNA]</scope>
    <source>
        <strain evidence="3 4">NIES-3715</strain>
    </source>
</reference>
<dbReference type="GO" id="GO:0005737">
    <property type="term" value="C:cytoplasm"/>
    <property type="evidence" value="ECO:0007669"/>
    <property type="project" value="TreeGrafter"/>
</dbReference>
<comment type="similarity">
    <text evidence="1">Belongs to the peptidase C14B family.</text>
</comment>
<organism evidence="3 4">
    <name type="scientific">Chaetoceros tenuissimus</name>
    <dbReference type="NCBI Taxonomy" id="426638"/>
    <lineage>
        <taxon>Eukaryota</taxon>
        <taxon>Sar</taxon>
        <taxon>Stramenopiles</taxon>
        <taxon>Ochrophyta</taxon>
        <taxon>Bacillariophyta</taxon>
        <taxon>Coscinodiscophyceae</taxon>
        <taxon>Chaetocerotophycidae</taxon>
        <taxon>Chaetocerotales</taxon>
        <taxon>Chaetocerotaceae</taxon>
        <taxon>Chaetoceros</taxon>
    </lineage>
</organism>
<dbReference type="Gene3D" id="3.40.50.12660">
    <property type="match status" value="2"/>
</dbReference>
<comment type="caution">
    <text evidence="3">The sequence shown here is derived from an EMBL/GenBank/DDBJ whole genome shotgun (WGS) entry which is preliminary data.</text>
</comment>
<gene>
    <name evidence="3" type="ORF">CTEN210_15237</name>
</gene>
<dbReference type="AlphaFoldDB" id="A0AAD3D8S3"/>
<evidence type="ECO:0000313" key="4">
    <source>
        <dbReference type="Proteomes" id="UP001054902"/>
    </source>
</evidence>
<feature type="region of interest" description="Disordered" evidence="2">
    <location>
        <begin position="532"/>
        <end position="564"/>
    </location>
</feature>
<dbReference type="InterPro" id="IPR050452">
    <property type="entry name" value="Metacaspase"/>
</dbReference>
<dbReference type="PANTHER" id="PTHR48104">
    <property type="entry name" value="METACASPASE-4"/>
    <property type="match status" value="1"/>
</dbReference>
<accession>A0AAD3D8S3</accession>
<evidence type="ECO:0008006" key="5">
    <source>
        <dbReference type="Google" id="ProtNLM"/>
    </source>
</evidence>
<feature type="compositionally biased region" description="Basic and acidic residues" evidence="2">
    <location>
        <begin position="45"/>
        <end position="54"/>
    </location>
</feature>
<proteinExistence type="inferred from homology"/>